<sequence length="69" mass="7325">MQMSPVKVTVELLADNLRHSLLGPAFFIVPQLLTEYTGSTVFAGKSLTVDGCLTAVRPGSSLQCLDKSA</sequence>
<reference evidence="1" key="1">
    <citation type="journal article" date="2018" name="Genome Biol.">
        <title>SKESA: strategic k-mer extension for scrupulous assemblies.</title>
        <authorList>
            <person name="Souvorov A."/>
            <person name="Agarwala R."/>
            <person name="Lipman D.J."/>
        </authorList>
    </citation>
    <scope>NUCLEOTIDE SEQUENCE</scope>
    <source>
        <strain evidence="1">128-87</strain>
    </source>
</reference>
<protein>
    <submittedName>
        <fullName evidence="1">Uncharacterized protein</fullName>
    </submittedName>
</protein>
<comment type="caution">
    <text evidence="1">The sequence shown here is derived from an EMBL/GenBank/DDBJ whole genome shotgun (WGS) entry which is preliminary data.</text>
</comment>
<accession>A0A735VU03</accession>
<name>A0A735VU03_SALDZ</name>
<organism evidence="1">
    <name type="scientific">Salmonella enterica subsp. diarizonae serovar 48:i:z</name>
    <dbReference type="NCBI Taxonomy" id="1192842"/>
    <lineage>
        <taxon>Bacteria</taxon>
        <taxon>Pseudomonadati</taxon>
        <taxon>Pseudomonadota</taxon>
        <taxon>Gammaproteobacteria</taxon>
        <taxon>Enterobacterales</taxon>
        <taxon>Enterobacteriaceae</taxon>
        <taxon>Salmonella</taxon>
    </lineage>
</organism>
<proteinExistence type="predicted"/>
<dbReference type="AlphaFoldDB" id="A0A735VU03"/>
<dbReference type="EMBL" id="DAASUW010000001">
    <property type="protein sequence ID" value="HAE7120703.1"/>
    <property type="molecule type" value="Genomic_DNA"/>
</dbReference>
<gene>
    <name evidence="1" type="ORF">GND69_000357</name>
</gene>
<reference evidence="1" key="2">
    <citation type="submission" date="2018-07" db="EMBL/GenBank/DDBJ databases">
        <authorList>
            <consortium name="NCBI Pathogen Detection Project"/>
        </authorList>
    </citation>
    <scope>NUCLEOTIDE SEQUENCE</scope>
    <source>
        <strain evidence="1">128-87</strain>
    </source>
</reference>
<evidence type="ECO:0000313" key="1">
    <source>
        <dbReference type="EMBL" id="HAE7120703.1"/>
    </source>
</evidence>